<dbReference type="AlphaFoldDB" id="A0A382BD86"/>
<dbReference type="GO" id="GO:0008658">
    <property type="term" value="F:penicillin binding"/>
    <property type="evidence" value="ECO:0007669"/>
    <property type="project" value="InterPro"/>
</dbReference>
<evidence type="ECO:0000256" key="5">
    <source>
        <dbReference type="ARBA" id="ARBA00023251"/>
    </source>
</evidence>
<dbReference type="GO" id="GO:0008800">
    <property type="term" value="F:beta-lactamase activity"/>
    <property type="evidence" value="ECO:0007669"/>
    <property type="project" value="UniProtKB-EC"/>
</dbReference>
<dbReference type="InterPro" id="IPR005311">
    <property type="entry name" value="PBP_dimer"/>
</dbReference>
<name>A0A382BD86_9ZZZZ</name>
<dbReference type="InterPro" id="IPR036138">
    <property type="entry name" value="PBP_dimer_sf"/>
</dbReference>
<dbReference type="PANTHER" id="PTHR30627:SF6">
    <property type="entry name" value="BETA-LACTAMASE YBXI-RELATED"/>
    <property type="match status" value="1"/>
</dbReference>
<protein>
    <recommendedName>
        <fullName evidence="2">beta-lactamase</fullName>
        <ecNumber evidence="2">3.5.2.6</ecNumber>
    </recommendedName>
</protein>
<dbReference type="Gene3D" id="3.90.1310.10">
    <property type="entry name" value="Penicillin-binding protein 2a (Domain 2)"/>
    <property type="match status" value="1"/>
</dbReference>
<evidence type="ECO:0000259" key="6">
    <source>
        <dbReference type="Pfam" id="PF03717"/>
    </source>
</evidence>
<evidence type="ECO:0000313" key="7">
    <source>
        <dbReference type="EMBL" id="SVB11157.1"/>
    </source>
</evidence>
<dbReference type="GO" id="GO:0005886">
    <property type="term" value="C:plasma membrane"/>
    <property type="evidence" value="ECO:0007669"/>
    <property type="project" value="TreeGrafter"/>
</dbReference>
<proteinExistence type="predicted"/>
<dbReference type="EC" id="3.5.2.6" evidence="2"/>
<evidence type="ECO:0000256" key="1">
    <source>
        <dbReference type="ARBA" id="ARBA00001526"/>
    </source>
</evidence>
<feature type="non-terminal residue" evidence="7">
    <location>
        <position position="139"/>
    </location>
</feature>
<gene>
    <name evidence="7" type="ORF">METZ01_LOCUS164011</name>
</gene>
<dbReference type="SUPFAM" id="SSF56519">
    <property type="entry name" value="Penicillin binding protein dimerisation domain"/>
    <property type="match status" value="1"/>
</dbReference>
<keyword evidence="4" id="KW-0378">Hydrolase</keyword>
<comment type="catalytic activity">
    <reaction evidence="1">
        <text>a beta-lactam + H2O = a substituted beta-amino acid</text>
        <dbReference type="Rhea" id="RHEA:20401"/>
        <dbReference type="ChEBI" id="CHEBI:15377"/>
        <dbReference type="ChEBI" id="CHEBI:35627"/>
        <dbReference type="ChEBI" id="CHEBI:140347"/>
        <dbReference type="EC" id="3.5.2.6"/>
    </reaction>
</comment>
<feature type="non-terminal residue" evidence="7">
    <location>
        <position position="1"/>
    </location>
</feature>
<keyword evidence="3" id="KW-0732">Signal</keyword>
<feature type="domain" description="Penicillin-binding protein dimerisation" evidence="6">
    <location>
        <begin position="22"/>
        <end position="108"/>
    </location>
</feature>
<dbReference type="InterPro" id="IPR050515">
    <property type="entry name" value="Beta-lactam/transpept"/>
</dbReference>
<reference evidence="7" key="1">
    <citation type="submission" date="2018-05" db="EMBL/GenBank/DDBJ databases">
        <authorList>
            <person name="Lanie J.A."/>
            <person name="Ng W.-L."/>
            <person name="Kazmierczak K.M."/>
            <person name="Andrzejewski T.M."/>
            <person name="Davidsen T.M."/>
            <person name="Wayne K.J."/>
            <person name="Tettelin H."/>
            <person name="Glass J.I."/>
            <person name="Rusch D."/>
            <person name="Podicherti R."/>
            <person name="Tsui H.-C.T."/>
            <person name="Winkler M.E."/>
        </authorList>
    </citation>
    <scope>NUCLEOTIDE SEQUENCE</scope>
</reference>
<accession>A0A382BD86</accession>
<dbReference type="EMBL" id="UINC01029060">
    <property type="protein sequence ID" value="SVB11157.1"/>
    <property type="molecule type" value="Genomic_DNA"/>
</dbReference>
<dbReference type="GO" id="GO:0046677">
    <property type="term" value="P:response to antibiotic"/>
    <property type="evidence" value="ECO:0007669"/>
    <property type="project" value="UniProtKB-KW"/>
</dbReference>
<dbReference type="Pfam" id="PF03717">
    <property type="entry name" value="PBP_dimer"/>
    <property type="match status" value="1"/>
</dbReference>
<evidence type="ECO:0000256" key="2">
    <source>
        <dbReference type="ARBA" id="ARBA00012865"/>
    </source>
</evidence>
<dbReference type="PANTHER" id="PTHR30627">
    <property type="entry name" value="PEPTIDOGLYCAN D,D-TRANSPEPTIDASE"/>
    <property type="match status" value="1"/>
</dbReference>
<evidence type="ECO:0000256" key="3">
    <source>
        <dbReference type="ARBA" id="ARBA00022729"/>
    </source>
</evidence>
<sequence length="139" mass="15796">VAQLLSKCTEKPPAYYLKKLSSKNSFVFLERNILESQCDYVSKLENYGVIIKKQYFRYYPFGSTGSQVIGFTDPDNQGLSGIEKQYNPALTGTPGWIIKKSSGTGKRKRDNSYPYVDPRNGSNIQVTLDIEYQCILEDE</sequence>
<dbReference type="GO" id="GO:0071555">
    <property type="term" value="P:cell wall organization"/>
    <property type="evidence" value="ECO:0007669"/>
    <property type="project" value="TreeGrafter"/>
</dbReference>
<keyword evidence="5" id="KW-0046">Antibiotic resistance</keyword>
<organism evidence="7">
    <name type="scientific">marine metagenome</name>
    <dbReference type="NCBI Taxonomy" id="408172"/>
    <lineage>
        <taxon>unclassified sequences</taxon>
        <taxon>metagenomes</taxon>
        <taxon>ecological metagenomes</taxon>
    </lineage>
</organism>
<evidence type="ECO:0000256" key="4">
    <source>
        <dbReference type="ARBA" id="ARBA00022801"/>
    </source>
</evidence>